<evidence type="ECO:0008006" key="4">
    <source>
        <dbReference type="Google" id="ProtNLM"/>
    </source>
</evidence>
<evidence type="ECO:0000256" key="1">
    <source>
        <dbReference type="SAM" id="SignalP"/>
    </source>
</evidence>
<dbReference type="PANTHER" id="PTHR36302">
    <property type="entry name" value="BLR7088 PROTEIN"/>
    <property type="match status" value="1"/>
</dbReference>
<dbReference type="OrthoDB" id="9796962at2"/>
<feature type="signal peptide" evidence="1">
    <location>
        <begin position="1"/>
        <end position="25"/>
    </location>
</feature>
<dbReference type="RefSeq" id="WP_142036469.1">
    <property type="nucleotide sequence ID" value="NZ_JBHTGS010000001.1"/>
</dbReference>
<name>A0A543ATH0_9ACTN</name>
<keyword evidence="1" id="KW-0732">Signal</keyword>
<dbReference type="InterPro" id="IPR058248">
    <property type="entry name" value="Lxx211020-like"/>
</dbReference>
<sequence length="176" mass="18279">MTITNRSLRAVASAAALFTALVLLAACGGDATADQTADDSADTAAILEISDAWVKTAESGMSAVFATVTNPGDTDVAVVGAQSELSVVELHEVAMVDGEMKMREKDGGFVIPAQSGHQLEPGGDHLMLIDIDRPIQAGDEVTVTLTLDTGETITFTAIAKDFAGGNEEYEHDESGH</sequence>
<dbReference type="PROSITE" id="PS51257">
    <property type="entry name" value="PROKAR_LIPOPROTEIN"/>
    <property type="match status" value="1"/>
</dbReference>
<dbReference type="InterPro" id="IPR036182">
    <property type="entry name" value="PCuAC_sf"/>
</dbReference>
<evidence type="ECO:0000313" key="2">
    <source>
        <dbReference type="EMBL" id="TQL75890.1"/>
    </source>
</evidence>
<dbReference type="EMBL" id="VFOW01000001">
    <property type="protein sequence ID" value="TQL75890.1"/>
    <property type="molecule type" value="Genomic_DNA"/>
</dbReference>
<feature type="chain" id="PRO_5038437454" description="Copper(I)-binding protein" evidence="1">
    <location>
        <begin position="26"/>
        <end position="176"/>
    </location>
</feature>
<dbReference type="InParanoid" id="A0A543ATH0"/>
<reference evidence="2 3" key="1">
    <citation type="submission" date="2019-06" db="EMBL/GenBank/DDBJ databases">
        <title>Sequencing the genomes of 1000 actinobacteria strains.</title>
        <authorList>
            <person name="Klenk H.-P."/>
        </authorList>
    </citation>
    <scope>NUCLEOTIDE SEQUENCE [LARGE SCALE GENOMIC DNA]</scope>
    <source>
        <strain evidence="2 3">DSM 45928</strain>
    </source>
</reference>
<accession>A0A543ATH0</accession>
<dbReference type="Proteomes" id="UP000317043">
    <property type="component" value="Unassembled WGS sequence"/>
</dbReference>
<dbReference type="PANTHER" id="PTHR36302:SF1">
    <property type="entry name" value="COPPER CHAPERONE PCU(A)C"/>
    <property type="match status" value="1"/>
</dbReference>
<dbReference type="InterPro" id="IPR007410">
    <property type="entry name" value="LpqE-like"/>
</dbReference>
<dbReference type="Pfam" id="PF04314">
    <property type="entry name" value="PCuAC"/>
    <property type="match status" value="1"/>
</dbReference>
<evidence type="ECO:0000313" key="3">
    <source>
        <dbReference type="Proteomes" id="UP000317043"/>
    </source>
</evidence>
<proteinExistence type="predicted"/>
<dbReference type="SUPFAM" id="SSF110087">
    <property type="entry name" value="DR1885-like metal-binding protein"/>
    <property type="match status" value="1"/>
</dbReference>
<gene>
    <name evidence="2" type="ORF">FB566_1406</name>
</gene>
<dbReference type="AlphaFoldDB" id="A0A543ATH0"/>
<organism evidence="2 3">
    <name type="scientific">Stackebrandtia endophytica</name>
    <dbReference type="NCBI Taxonomy" id="1496996"/>
    <lineage>
        <taxon>Bacteria</taxon>
        <taxon>Bacillati</taxon>
        <taxon>Actinomycetota</taxon>
        <taxon>Actinomycetes</taxon>
        <taxon>Glycomycetales</taxon>
        <taxon>Glycomycetaceae</taxon>
        <taxon>Stackebrandtia</taxon>
    </lineage>
</organism>
<protein>
    <recommendedName>
        <fullName evidence="4">Copper(I)-binding protein</fullName>
    </recommendedName>
</protein>
<keyword evidence="3" id="KW-1185">Reference proteome</keyword>
<dbReference type="Gene3D" id="2.60.40.1890">
    <property type="entry name" value="PCu(A)C copper chaperone"/>
    <property type="match status" value="1"/>
</dbReference>
<comment type="caution">
    <text evidence="2">The sequence shown here is derived from an EMBL/GenBank/DDBJ whole genome shotgun (WGS) entry which is preliminary data.</text>
</comment>